<dbReference type="HOGENOM" id="CLU_149947_0_0_10"/>
<evidence type="ECO:0000313" key="3">
    <source>
        <dbReference type="Proteomes" id="UP000019423"/>
    </source>
</evidence>
<gene>
    <name evidence="2" type="ORF">Hsw_1393</name>
</gene>
<dbReference type="KEGG" id="hsw:Hsw_1393"/>
<dbReference type="PATRIC" id="fig|1227739.3.peg.1627"/>
<keyword evidence="1" id="KW-0812">Transmembrane</keyword>
<name>W8EWQ8_9BACT</name>
<dbReference type="Proteomes" id="UP000019423">
    <property type="component" value="Chromosome"/>
</dbReference>
<dbReference type="eggNOG" id="ENOG5033GH9">
    <property type="taxonomic scope" value="Bacteria"/>
</dbReference>
<dbReference type="AlphaFoldDB" id="W8EWQ8"/>
<evidence type="ECO:0000256" key="1">
    <source>
        <dbReference type="SAM" id="Phobius"/>
    </source>
</evidence>
<reference evidence="2 3" key="1">
    <citation type="submission" date="2014-01" db="EMBL/GenBank/DDBJ databases">
        <title>Complete genome sequence of ionizing-radiation resistance bacterium Hymenobacter swuensis DY53.</title>
        <authorList>
            <person name="Jung J.-H."/>
            <person name="Jeong S.-W."/>
            <person name="Joe M.-H."/>
            <person name="Cho y.-j."/>
            <person name="Kim M.-K."/>
            <person name="Lim S.-Y."/>
        </authorList>
    </citation>
    <scope>NUCLEOTIDE SEQUENCE [LARGE SCALE GENOMIC DNA]</scope>
    <source>
        <strain evidence="2 3">DY53</strain>
    </source>
</reference>
<keyword evidence="1" id="KW-1133">Transmembrane helix</keyword>
<sequence>MHPVVPWLPLLFLPVFGAFWCLVVFMISRMGWSRLAGAYAVADVPATVNRQLLSYLRIGPVKYNNAVRAGITPQGVWLTTWKIFYIGHPPLFIPWAAFGPVQVETFLWATTYASHIDCQGESVSFRFTSKQLLEALPASIRGAE</sequence>
<feature type="transmembrane region" description="Helical" evidence="1">
    <location>
        <begin position="6"/>
        <end position="27"/>
    </location>
</feature>
<dbReference type="EMBL" id="CP007145">
    <property type="protein sequence ID" value="AHJ96988.1"/>
    <property type="molecule type" value="Genomic_DNA"/>
</dbReference>
<keyword evidence="1" id="KW-0472">Membrane</keyword>
<proteinExistence type="predicted"/>
<organism evidence="2 3">
    <name type="scientific">Hymenobacter swuensis DY53</name>
    <dbReference type="NCBI Taxonomy" id="1227739"/>
    <lineage>
        <taxon>Bacteria</taxon>
        <taxon>Pseudomonadati</taxon>
        <taxon>Bacteroidota</taxon>
        <taxon>Cytophagia</taxon>
        <taxon>Cytophagales</taxon>
        <taxon>Hymenobacteraceae</taxon>
        <taxon>Hymenobacter</taxon>
    </lineage>
</organism>
<protein>
    <submittedName>
        <fullName evidence="2">Uncharacterized protein</fullName>
    </submittedName>
</protein>
<keyword evidence="3" id="KW-1185">Reference proteome</keyword>
<accession>W8EWQ8</accession>
<dbReference type="OrthoDB" id="957076at2"/>
<evidence type="ECO:0000313" key="2">
    <source>
        <dbReference type="EMBL" id="AHJ96988.1"/>
    </source>
</evidence>
<dbReference type="RefSeq" id="WP_155832882.1">
    <property type="nucleotide sequence ID" value="NZ_CP007145.1"/>
</dbReference>